<feature type="coiled-coil region" evidence="1">
    <location>
        <begin position="186"/>
        <end position="280"/>
    </location>
</feature>
<keyword evidence="5" id="KW-1185">Reference proteome</keyword>
<feature type="compositionally biased region" description="Basic and acidic residues" evidence="2">
    <location>
        <begin position="154"/>
        <end position="169"/>
    </location>
</feature>
<feature type="region of interest" description="Disordered" evidence="2">
    <location>
        <begin position="848"/>
        <end position="868"/>
    </location>
</feature>
<feature type="compositionally biased region" description="Low complexity" evidence="2">
    <location>
        <begin position="20"/>
        <end position="33"/>
    </location>
</feature>
<dbReference type="OMA" id="NIWGETE"/>
<evidence type="ECO:0000256" key="2">
    <source>
        <dbReference type="SAM" id="MobiDB-lite"/>
    </source>
</evidence>
<feature type="domain" description="TRF2-interacting telomeric protein/Rap1 C-terminal" evidence="3">
    <location>
        <begin position="1085"/>
        <end position="1159"/>
    </location>
</feature>
<evidence type="ECO:0000259" key="3">
    <source>
        <dbReference type="Pfam" id="PF11626"/>
    </source>
</evidence>
<accession>A0A0V0QU80</accession>
<feature type="compositionally biased region" description="Basic and acidic residues" evidence="2">
    <location>
        <begin position="34"/>
        <end position="50"/>
    </location>
</feature>
<feature type="region of interest" description="Disordered" evidence="2">
    <location>
        <begin position="63"/>
        <end position="123"/>
    </location>
</feature>
<feature type="region of interest" description="Disordered" evidence="2">
    <location>
        <begin position="154"/>
        <end position="179"/>
    </location>
</feature>
<feature type="region of interest" description="Disordered" evidence="2">
    <location>
        <begin position="384"/>
        <end position="412"/>
    </location>
</feature>
<feature type="coiled-coil region" evidence="1">
    <location>
        <begin position="628"/>
        <end position="655"/>
    </location>
</feature>
<protein>
    <recommendedName>
        <fullName evidence="3">TRF2-interacting telomeric protein/Rap1 C-terminal domain-containing protein</fullName>
    </recommendedName>
</protein>
<dbReference type="InParanoid" id="A0A0V0QU80"/>
<sequence>MSPPWVKSKDPKSKQRQQDKQLQLKQQNLNFQSKSHEIQKKSQDKIQDYQQKRLQQNIRFDTIYDNQNSDKKQEQNNEINLDFDEPKKKEEQIQQKQKFNFLNRPSEKQQQLNSIKSDNEQQLQQQKIIQNLQPQKFCESPDIADVLEIINNQDNKKQEQSQDINEKKKYTQQSSDSQEYNQAQYIDCYQEEFQNENQKISQESNMEQKNQKNEQFLEQIKQKNKQDLNYYEIMQLGVDLEQSSEINNEISQNKNQEEEEQQYQQNQYELQENNLNLEENKNQKKVVNFQNSELNSEQEEDSIFMSEEEDNQESGEEKKIQENSVKQIYQKKIEQKQRVQKNKLCDASQSQKQHFNDVILKDQNLIKKIKELLQKCGDFDPNFEVINSDSDKDENQKNKENNKEQEQKGKKSKKLPYKIIDDLKLIIGVKELPNKMQNFQGYGPHFYKTLMQKKYASKGRSPDSLRDRHLKYLSVLNENDIYKILDFVKENGINGYINFFNDLDQQTRKYLNCTKGHITKLDKKNIETYEKFAVKEDSIDQSEILQILEEEQNQDSQSQDQKFSNFQNQEKNTAQNKNNYTQQQDSNKIYTVSKSGDKTVMVLEQVDKYDNKQVQQQEKISVQKLSLLEKQQLYKNKIQNDIQELSKNKQENVKKIDISEIINKQSSNKKRNQIQDDENYSSEIVEIQDDENDIDNENDNLEQHFGQIYKEQQFLKQISSTKKSIISKKTSPYSNQEETKIDEIQISDQYQNQQKVQNQQKQFQLVENQLMDPNLIDPQLSYSFKKISKITNSNIKNRNSSINQQNEQIEESENNEISAKKQTFPSLQKQQLNQNKYKGDQQYFQQYQQQQNQQFSGSSNKQNKKRKQNEFDYQQNFGDFADSPSPDFYLQENSSDQNLVYENLNQYFKNSSQKQYQQQQQKSTSIYEQQQSQQNNCQCDIYKEIDQDFGLNQVQKQQYKKNKVFKSIYDKQLRNSALNSIDMTKIWVQKKLVLMDTQQEQQIVKWTQNLLKNTQPQIYQSQQNNFNSGVINVISKNFKGFELNRQCENVKIANIDGLNYFIETHIKKQEDLDQEQMEEFIQDLMEKYGLQQNQFYKVFESVSYNPEDLALVMEKNMQNLQWDEEDDEILKNAENQNDRSFKLLLRYKGKERIQRRIQFKNFDLKFDVMKD</sequence>
<feature type="compositionally biased region" description="Low complexity" evidence="2">
    <location>
        <begin position="848"/>
        <end position="861"/>
    </location>
</feature>
<name>A0A0V0QU80_PSEPJ</name>
<dbReference type="Pfam" id="PF11626">
    <property type="entry name" value="Rap1_C"/>
    <property type="match status" value="1"/>
</dbReference>
<proteinExistence type="predicted"/>
<feature type="compositionally biased region" description="Basic and acidic residues" evidence="2">
    <location>
        <begin position="7"/>
        <end position="19"/>
    </location>
</feature>
<reference evidence="4 5" key="1">
    <citation type="journal article" date="2015" name="Sci. Rep.">
        <title>Genome of the facultative scuticociliatosis pathogen Pseudocohnilembus persalinus provides insight into its virulence through horizontal gene transfer.</title>
        <authorList>
            <person name="Xiong J."/>
            <person name="Wang G."/>
            <person name="Cheng J."/>
            <person name="Tian M."/>
            <person name="Pan X."/>
            <person name="Warren A."/>
            <person name="Jiang C."/>
            <person name="Yuan D."/>
            <person name="Miao W."/>
        </authorList>
    </citation>
    <scope>NUCLEOTIDE SEQUENCE [LARGE SCALE GENOMIC DNA]</scope>
    <source>
        <strain evidence="4">36N120E</strain>
    </source>
</reference>
<dbReference type="AlphaFoldDB" id="A0A0V0QU80"/>
<evidence type="ECO:0000256" key="1">
    <source>
        <dbReference type="SAM" id="Coils"/>
    </source>
</evidence>
<feature type="region of interest" description="Disordered" evidence="2">
    <location>
        <begin position="291"/>
        <end position="323"/>
    </location>
</feature>
<comment type="caution">
    <text evidence="4">The sequence shown here is derived from an EMBL/GenBank/DDBJ whole genome shotgun (WGS) entry which is preliminary data.</text>
</comment>
<feature type="compositionally biased region" description="Basic and acidic residues" evidence="2">
    <location>
        <begin position="389"/>
        <end position="409"/>
    </location>
</feature>
<keyword evidence="1" id="KW-0175">Coiled coil</keyword>
<feature type="region of interest" description="Disordered" evidence="2">
    <location>
        <begin position="1"/>
        <end position="50"/>
    </location>
</feature>
<dbReference type="EMBL" id="LDAU01000105">
    <property type="protein sequence ID" value="KRX05751.1"/>
    <property type="molecule type" value="Genomic_DNA"/>
</dbReference>
<organism evidence="4 5">
    <name type="scientific">Pseudocohnilembus persalinus</name>
    <name type="common">Ciliate</name>
    <dbReference type="NCBI Taxonomy" id="266149"/>
    <lineage>
        <taxon>Eukaryota</taxon>
        <taxon>Sar</taxon>
        <taxon>Alveolata</taxon>
        <taxon>Ciliophora</taxon>
        <taxon>Intramacronucleata</taxon>
        <taxon>Oligohymenophorea</taxon>
        <taxon>Scuticociliatia</taxon>
        <taxon>Philasterida</taxon>
        <taxon>Pseudocohnilembidae</taxon>
        <taxon>Pseudocohnilembus</taxon>
    </lineage>
</organism>
<feature type="compositionally biased region" description="Low complexity" evidence="2">
    <location>
        <begin position="798"/>
        <end position="807"/>
    </location>
</feature>
<dbReference type="InterPro" id="IPR021661">
    <property type="entry name" value="Rap1_C"/>
</dbReference>
<feature type="compositionally biased region" description="Acidic residues" evidence="2">
    <location>
        <begin position="296"/>
        <end position="314"/>
    </location>
</feature>
<feature type="region of interest" description="Disordered" evidence="2">
    <location>
        <begin position="798"/>
        <end position="821"/>
    </location>
</feature>
<gene>
    <name evidence="4" type="ORF">PPERSA_09891</name>
</gene>
<evidence type="ECO:0000313" key="5">
    <source>
        <dbReference type="Proteomes" id="UP000054937"/>
    </source>
</evidence>
<evidence type="ECO:0000313" key="4">
    <source>
        <dbReference type="EMBL" id="KRX05751.1"/>
    </source>
</evidence>
<feature type="compositionally biased region" description="Basic and acidic residues" evidence="2">
    <location>
        <begin position="84"/>
        <end position="93"/>
    </location>
</feature>
<dbReference type="Proteomes" id="UP000054937">
    <property type="component" value="Unassembled WGS sequence"/>
</dbReference>